<name>A0A1I0RWX3_9RHOB</name>
<evidence type="ECO:0000259" key="1">
    <source>
        <dbReference type="Pfam" id="PF13761"/>
    </source>
</evidence>
<protein>
    <recommendedName>
        <fullName evidence="1">DUF4166 domain-containing protein</fullName>
    </recommendedName>
</protein>
<dbReference type="STRING" id="364200.SAMN04488515_3436"/>
<dbReference type="RefSeq" id="WP_242650590.1">
    <property type="nucleotide sequence ID" value="NZ_FOIZ01000002.1"/>
</dbReference>
<dbReference type="Pfam" id="PF13761">
    <property type="entry name" value="DUF4166"/>
    <property type="match status" value="1"/>
</dbReference>
<dbReference type="InterPro" id="IPR025311">
    <property type="entry name" value="DUF4166"/>
</dbReference>
<feature type="domain" description="DUF4166" evidence="1">
    <location>
        <begin position="30"/>
        <end position="207"/>
    </location>
</feature>
<dbReference type="Proteomes" id="UP000199167">
    <property type="component" value="Unassembled WGS sequence"/>
</dbReference>
<evidence type="ECO:0000313" key="2">
    <source>
        <dbReference type="EMBL" id="SEW46047.1"/>
    </source>
</evidence>
<dbReference type="AlphaFoldDB" id="A0A1I0RWX3"/>
<dbReference type="EMBL" id="FOIZ01000002">
    <property type="protein sequence ID" value="SEW46047.1"/>
    <property type="molecule type" value="Genomic_DNA"/>
</dbReference>
<keyword evidence="3" id="KW-1185">Reference proteome</keyword>
<gene>
    <name evidence="2" type="ORF">SAMN04488515_3436</name>
</gene>
<accession>A0A1I0RWX3</accession>
<proteinExistence type="predicted"/>
<sequence>MLMKQVFEDDAPASDCRFRKLLGEAGWHRLPAAVRRRFGKRLKGGVSVAYQGKVVAMQMNLAGRLLAQAARLIGAPLPYDLSSKGQPAVVIVTEDIASDGQFWVRQYGRAKGFPQVVHSSKRFAGPSGLEEYIGYGIGMALKIVAEDDALLFKSDHYFVQVFGRKFRLPRFLSPGALVIGHHDLGEHNFMFSLRLHNRLFGELIAQDCLFQDAKE</sequence>
<evidence type="ECO:0000313" key="3">
    <source>
        <dbReference type="Proteomes" id="UP000199167"/>
    </source>
</evidence>
<reference evidence="2 3" key="1">
    <citation type="submission" date="2016-10" db="EMBL/GenBank/DDBJ databases">
        <authorList>
            <person name="de Groot N.N."/>
        </authorList>
    </citation>
    <scope>NUCLEOTIDE SEQUENCE [LARGE SCALE GENOMIC DNA]</scope>
    <source>
        <strain evidence="2 3">DSM 17925</strain>
    </source>
</reference>
<organism evidence="2 3">
    <name type="scientific">Cognatiyoonia koreensis</name>
    <dbReference type="NCBI Taxonomy" id="364200"/>
    <lineage>
        <taxon>Bacteria</taxon>
        <taxon>Pseudomonadati</taxon>
        <taxon>Pseudomonadota</taxon>
        <taxon>Alphaproteobacteria</taxon>
        <taxon>Rhodobacterales</taxon>
        <taxon>Paracoccaceae</taxon>
        <taxon>Cognatiyoonia</taxon>
    </lineage>
</organism>